<dbReference type="Proteomes" id="UP000037510">
    <property type="component" value="Unassembled WGS sequence"/>
</dbReference>
<comment type="caution">
    <text evidence="2">The sequence shown here is derived from an EMBL/GenBank/DDBJ whole genome shotgun (WGS) entry which is preliminary data.</text>
</comment>
<organism evidence="2 3">
    <name type="scientific">Operophtera brumata</name>
    <name type="common">Winter moth</name>
    <name type="synonym">Phalaena brumata</name>
    <dbReference type="NCBI Taxonomy" id="104452"/>
    <lineage>
        <taxon>Eukaryota</taxon>
        <taxon>Metazoa</taxon>
        <taxon>Ecdysozoa</taxon>
        <taxon>Arthropoda</taxon>
        <taxon>Hexapoda</taxon>
        <taxon>Insecta</taxon>
        <taxon>Pterygota</taxon>
        <taxon>Neoptera</taxon>
        <taxon>Endopterygota</taxon>
        <taxon>Lepidoptera</taxon>
        <taxon>Glossata</taxon>
        <taxon>Ditrysia</taxon>
        <taxon>Geometroidea</taxon>
        <taxon>Geometridae</taxon>
        <taxon>Larentiinae</taxon>
        <taxon>Operophtera</taxon>
    </lineage>
</organism>
<sequence length="177" mass="19938">MSVGKIKEFDMSEGNWRAYGDRMEMYFKANAVKEELKLPILIASMGDAAYELLSDLASPKKPSALEYELVMEMMLNHLDPKPSLLAERYRFRQRRQEPSEKVQEYVAGLKKLARFFSQDPCYGWVVLVLQATVAYRASVTSSAQKATIDVDLASHPKETPPLSPTIDGSSAFNTSTY</sequence>
<protein>
    <submittedName>
        <fullName evidence="2">Uncharacterized protein</fullName>
    </submittedName>
</protein>
<evidence type="ECO:0000256" key="1">
    <source>
        <dbReference type="SAM" id="MobiDB-lite"/>
    </source>
</evidence>
<accession>A0A0L7KND5</accession>
<feature type="region of interest" description="Disordered" evidence="1">
    <location>
        <begin position="154"/>
        <end position="177"/>
    </location>
</feature>
<evidence type="ECO:0000313" key="2">
    <source>
        <dbReference type="EMBL" id="KOB64782.1"/>
    </source>
</evidence>
<dbReference type="EMBL" id="JTDY01008044">
    <property type="protein sequence ID" value="KOB64782.1"/>
    <property type="molecule type" value="Genomic_DNA"/>
</dbReference>
<name>A0A0L7KND5_OPEBR</name>
<evidence type="ECO:0000313" key="3">
    <source>
        <dbReference type="Proteomes" id="UP000037510"/>
    </source>
</evidence>
<dbReference type="STRING" id="104452.A0A0L7KND5"/>
<proteinExistence type="predicted"/>
<keyword evidence="3" id="KW-1185">Reference proteome</keyword>
<feature type="compositionally biased region" description="Polar residues" evidence="1">
    <location>
        <begin position="166"/>
        <end position="177"/>
    </location>
</feature>
<reference evidence="2 3" key="1">
    <citation type="journal article" date="2015" name="Genome Biol. Evol.">
        <title>The genome of winter moth (Operophtera brumata) provides a genomic perspective on sexual dimorphism and phenology.</title>
        <authorList>
            <person name="Derks M.F."/>
            <person name="Smit S."/>
            <person name="Salis L."/>
            <person name="Schijlen E."/>
            <person name="Bossers A."/>
            <person name="Mateman C."/>
            <person name="Pijl A.S."/>
            <person name="de Ridder D."/>
            <person name="Groenen M.A."/>
            <person name="Visser M.E."/>
            <person name="Megens H.J."/>
        </authorList>
    </citation>
    <scope>NUCLEOTIDE SEQUENCE [LARGE SCALE GENOMIC DNA]</scope>
    <source>
        <strain evidence="2">WM2013NL</strain>
        <tissue evidence="2">Head and thorax</tissue>
    </source>
</reference>
<dbReference type="AlphaFoldDB" id="A0A0L7KND5"/>
<gene>
    <name evidence="2" type="ORF">OBRU01_23555</name>
</gene>